<evidence type="ECO:0000313" key="1">
    <source>
        <dbReference type="EMBL" id="MDR7308546.1"/>
    </source>
</evidence>
<proteinExistence type="predicted"/>
<dbReference type="RefSeq" id="WP_310346003.1">
    <property type="nucleotide sequence ID" value="NZ_JAVDXO010000012.1"/>
</dbReference>
<protein>
    <submittedName>
        <fullName evidence="1">Uncharacterized protein</fullName>
    </submittedName>
</protein>
<sequence length="265" mass="28071">MLDHPINQAAGLLDLAVVPAPKLIAMVSHGDEQVELPLLLQLCNALVGFGHPVTVLDGTVLETPDNPGLAQLFDYSMAPPPVSDAPSWTVLPARLGLQTLASGSATGMHSLIDAGGLFPHESVVIAYSTAQTLAHLLHGSGVRPVLAVSTAKTSLLTSYLALKRLLLKGALEPTIVNVVDNVRAKTPVSENRMPTSLNDCAKYFLNYQVNALNIPAPTTDERPSASIGRLVLGLLENAMALNSGWSAPHRPYAPTMRHHYPTGAH</sequence>
<reference evidence="1 2" key="1">
    <citation type="submission" date="2023-07" db="EMBL/GenBank/DDBJ databases">
        <title>Sorghum-associated microbial communities from plants grown in Nebraska, USA.</title>
        <authorList>
            <person name="Schachtman D."/>
        </authorList>
    </citation>
    <scope>NUCLEOTIDE SEQUENCE [LARGE SCALE GENOMIC DNA]</scope>
    <source>
        <strain evidence="1 2">BE308</strain>
    </source>
</reference>
<dbReference type="EMBL" id="JAVDXO010000012">
    <property type="protein sequence ID" value="MDR7308546.1"/>
    <property type="molecule type" value="Genomic_DNA"/>
</dbReference>
<comment type="caution">
    <text evidence="1">The sequence shown here is derived from an EMBL/GenBank/DDBJ whole genome shotgun (WGS) entry which is preliminary data.</text>
</comment>
<name>A0ABU1ZUA3_9BURK</name>
<accession>A0ABU1ZUA3</accession>
<keyword evidence="2" id="KW-1185">Reference proteome</keyword>
<evidence type="ECO:0000313" key="2">
    <source>
        <dbReference type="Proteomes" id="UP001268089"/>
    </source>
</evidence>
<gene>
    <name evidence="1" type="ORF">J2X15_003862</name>
</gene>
<dbReference type="Proteomes" id="UP001268089">
    <property type="component" value="Unassembled WGS sequence"/>
</dbReference>
<organism evidence="1 2">
    <name type="scientific">Rhodoferax saidenbachensis</name>
    <dbReference type="NCBI Taxonomy" id="1484693"/>
    <lineage>
        <taxon>Bacteria</taxon>
        <taxon>Pseudomonadati</taxon>
        <taxon>Pseudomonadota</taxon>
        <taxon>Betaproteobacteria</taxon>
        <taxon>Burkholderiales</taxon>
        <taxon>Comamonadaceae</taxon>
        <taxon>Rhodoferax</taxon>
    </lineage>
</organism>